<dbReference type="Pfam" id="PF07730">
    <property type="entry name" value="HisKA_3"/>
    <property type="match status" value="1"/>
</dbReference>
<feature type="region of interest" description="Disordered" evidence="4">
    <location>
        <begin position="1"/>
        <end position="24"/>
    </location>
</feature>
<dbReference type="InterPro" id="IPR017205">
    <property type="entry name" value="Sig_transdc_His_kinase_ChrS"/>
</dbReference>
<dbReference type="RefSeq" id="WP_088267112.1">
    <property type="nucleotide sequence ID" value="NZ_CANNXG010000014.1"/>
</dbReference>
<dbReference type="InterPro" id="IPR003594">
    <property type="entry name" value="HATPase_dom"/>
</dbReference>
<dbReference type="GO" id="GO:0016301">
    <property type="term" value="F:kinase activity"/>
    <property type="evidence" value="ECO:0007669"/>
    <property type="project" value="UniProtKB-KW"/>
</dbReference>
<gene>
    <name evidence="7" type="primary">hrrS</name>
    <name evidence="7" type="ORF">I4J41_05320</name>
</gene>
<keyword evidence="2 7" id="KW-0418">Kinase</keyword>
<feature type="transmembrane region" description="Helical" evidence="5">
    <location>
        <begin position="148"/>
        <end position="178"/>
    </location>
</feature>
<feature type="transmembrane region" description="Helical" evidence="5">
    <location>
        <begin position="89"/>
        <end position="110"/>
    </location>
</feature>
<evidence type="ECO:0000256" key="4">
    <source>
        <dbReference type="SAM" id="MobiDB-lite"/>
    </source>
</evidence>
<evidence type="ECO:0000256" key="3">
    <source>
        <dbReference type="ARBA" id="ARBA00023012"/>
    </source>
</evidence>
<evidence type="ECO:0000313" key="7">
    <source>
        <dbReference type="EMBL" id="MBG9354043.1"/>
    </source>
</evidence>
<dbReference type="Pfam" id="PF02518">
    <property type="entry name" value="HATPase_c"/>
    <property type="match status" value="1"/>
</dbReference>
<dbReference type="EMBL" id="JADQUG010000016">
    <property type="protein sequence ID" value="MBG9354043.1"/>
    <property type="molecule type" value="Genomic_DNA"/>
</dbReference>
<name>A0ABS0LCL3_9CORY</name>
<dbReference type="InterPro" id="IPR050482">
    <property type="entry name" value="Sensor_HK_TwoCompSys"/>
</dbReference>
<protein>
    <submittedName>
        <fullName evidence="7">Heme-responsive two-component system sensor histidine kinase HrrS</fullName>
    </submittedName>
</protein>
<dbReference type="PROSITE" id="PS50109">
    <property type="entry name" value="HIS_KIN"/>
    <property type="match status" value="1"/>
</dbReference>
<dbReference type="Gene3D" id="1.20.5.1930">
    <property type="match status" value="1"/>
</dbReference>
<dbReference type="Gene3D" id="3.30.565.10">
    <property type="entry name" value="Histidine kinase-like ATPase, C-terminal domain"/>
    <property type="match status" value="1"/>
</dbReference>
<keyword evidence="5" id="KW-0472">Membrane</keyword>
<keyword evidence="5" id="KW-1133">Transmembrane helix</keyword>
<comment type="caution">
    <text evidence="7">The sequence shown here is derived from an EMBL/GenBank/DDBJ whole genome shotgun (WGS) entry which is preliminary data.</text>
</comment>
<evidence type="ECO:0000313" key="8">
    <source>
        <dbReference type="Proteomes" id="UP000615580"/>
    </source>
</evidence>
<reference evidence="7 8" key="1">
    <citation type="journal article" date="2020" name="J. Clin. Microbiol.">
        <title>Assessing the Genetic Diversity of Austrian Corynebacterium diphtheriae Clinical Isolates, 2011-2019.</title>
        <authorList>
            <person name="Schaeffer J."/>
            <person name="Huhulescu S."/>
            <person name="Stoeger A."/>
            <person name="Allerberger F."/>
            <person name="Ruppitsch W."/>
        </authorList>
    </citation>
    <scope>NUCLEOTIDE SEQUENCE [LARGE SCALE GENOMIC DNA]</scope>
    <source>
        <strain evidence="7 8">04-17</strain>
    </source>
</reference>
<accession>A0ABS0LCL3</accession>
<dbReference type="InterPro" id="IPR011712">
    <property type="entry name" value="Sig_transdc_His_kin_sub3_dim/P"/>
</dbReference>
<evidence type="ECO:0000256" key="5">
    <source>
        <dbReference type="SAM" id="Phobius"/>
    </source>
</evidence>
<dbReference type="CDD" id="cd16917">
    <property type="entry name" value="HATPase_UhpB-NarQ-NarX-like"/>
    <property type="match status" value="1"/>
</dbReference>
<keyword evidence="3" id="KW-0902">Two-component regulatory system</keyword>
<evidence type="ECO:0000259" key="6">
    <source>
        <dbReference type="PROSITE" id="PS50109"/>
    </source>
</evidence>
<dbReference type="PANTHER" id="PTHR24421:SF62">
    <property type="entry name" value="SENSORY TRANSDUCTION HISTIDINE KINASE"/>
    <property type="match status" value="1"/>
</dbReference>
<dbReference type="PIRSF" id="PIRSF037434">
    <property type="entry name" value="STHK_ChrS"/>
    <property type="match status" value="1"/>
</dbReference>
<dbReference type="InterPro" id="IPR036890">
    <property type="entry name" value="HATPase_C_sf"/>
</dbReference>
<keyword evidence="1" id="KW-0808">Transferase</keyword>
<evidence type="ECO:0000256" key="2">
    <source>
        <dbReference type="ARBA" id="ARBA00022777"/>
    </source>
</evidence>
<feature type="transmembrane region" description="Helical" evidence="5">
    <location>
        <begin position="210"/>
        <end position="231"/>
    </location>
</feature>
<keyword evidence="8" id="KW-1185">Reference proteome</keyword>
<keyword evidence="5" id="KW-0812">Transmembrane</keyword>
<feature type="domain" description="Histidine kinase" evidence="6">
    <location>
        <begin position="266"/>
        <end position="469"/>
    </location>
</feature>
<dbReference type="PANTHER" id="PTHR24421">
    <property type="entry name" value="NITRATE/NITRITE SENSOR PROTEIN NARX-RELATED"/>
    <property type="match status" value="1"/>
</dbReference>
<proteinExistence type="predicted"/>
<dbReference type="SUPFAM" id="SSF55874">
    <property type="entry name" value="ATPase domain of HSP90 chaperone/DNA topoisomerase II/histidine kinase"/>
    <property type="match status" value="1"/>
</dbReference>
<dbReference type="SMART" id="SM00387">
    <property type="entry name" value="HATPase_c"/>
    <property type="match status" value="1"/>
</dbReference>
<dbReference type="Proteomes" id="UP000615580">
    <property type="component" value="Unassembled WGS sequence"/>
</dbReference>
<sequence>MGRASKGKAESCTTAGSTGAGAPETSLELGAFWGEQADSSTDTPNAAAGSNVRFMQSSLDTEKLSGTSHLTDTGQLDVSHHSGRPGAALYYRSMNVLTSVLLLVSLAGVVSLDRRSAIVAVILSALFALFYAVAAVSRRRAMWTKAMLLVILTVLWVFMLPIIPVSIYMVFPLFFLYLRVLPDIRGIILVVGATAIAITSQLAQLTIGAVMGPVVSALVVIAIHFAFEAIWKGAREREELIDELLATRNQLAETERAAGIAAERQRIAHEIHDTLAQGLSSIQMLLRVAEQDIKKSGMPEAEQQAPLRRMELARSTAAENLSEARAMIAALQPAALSKTSLEGALNRIAEHVVGPEISIEVDGEERQLPMRVEAALVRIAQGALGNVAKHSGATHCHLTLSYGEEEVRLDVVDNGHGFDPEQVAQRPAGLGHVGISAMQQRAAELGGELVVESEPGQGTAVSMALPVDIEEIHSKDQDQC</sequence>
<feature type="transmembrane region" description="Helical" evidence="5">
    <location>
        <begin position="184"/>
        <end position="203"/>
    </location>
</feature>
<dbReference type="InterPro" id="IPR005467">
    <property type="entry name" value="His_kinase_dom"/>
</dbReference>
<feature type="transmembrane region" description="Helical" evidence="5">
    <location>
        <begin position="116"/>
        <end position="136"/>
    </location>
</feature>
<organism evidence="7 8">
    <name type="scientific">Corynebacterium belfantii</name>
    <dbReference type="NCBI Taxonomy" id="2014537"/>
    <lineage>
        <taxon>Bacteria</taxon>
        <taxon>Bacillati</taxon>
        <taxon>Actinomycetota</taxon>
        <taxon>Actinomycetes</taxon>
        <taxon>Mycobacteriales</taxon>
        <taxon>Corynebacteriaceae</taxon>
        <taxon>Corynebacterium</taxon>
    </lineage>
</organism>
<evidence type="ECO:0000256" key="1">
    <source>
        <dbReference type="ARBA" id="ARBA00022679"/>
    </source>
</evidence>